<dbReference type="Gene3D" id="1.25.40.330">
    <property type="entry name" value="Adenylate cyclase-associated CAP, N-terminal domain"/>
    <property type="match status" value="1"/>
</dbReference>
<dbReference type="PROSITE" id="PS01089">
    <property type="entry name" value="CAP_2"/>
    <property type="match status" value="1"/>
</dbReference>
<feature type="compositionally biased region" description="Pro residues" evidence="5">
    <location>
        <begin position="235"/>
        <end position="246"/>
    </location>
</feature>
<feature type="compositionally biased region" description="Polar residues" evidence="5">
    <location>
        <begin position="314"/>
        <end position="323"/>
    </location>
</feature>
<reference evidence="8" key="1">
    <citation type="submission" date="2020-12" db="UniProtKB">
        <authorList>
            <consortium name="WormBaseParasite"/>
        </authorList>
    </citation>
    <scope>IDENTIFICATION</scope>
    <source>
        <strain evidence="8">MHco3</strain>
    </source>
</reference>
<dbReference type="InterPro" id="IPR017901">
    <property type="entry name" value="C-CAP_CF_C-like"/>
</dbReference>
<evidence type="ECO:0000313" key="8">
    <source>
        <dbReference type="WBParaSite" id="HCON_00012530-00001"/>
    </source>
</evidence>
<dbReference type="PANTHER" id="PTHR10652">
    <property type="entry name" value="ADENYLYL CYCLASE-ASSOCIATED PROTEIN"/>
    <property type="match status" value="1"/>
</dbReference>
<dbReference type="FunFam" id="1.25.40.330:FF:000001">
    <property type="entry name" value="Adenylyl cyclase-associated protein"/>
    <property type="match status" value="1"/>
</dbReference>
<dbReference type="InterPro" id="IPR028417">
    <property type="entry name" value="CAP_CS_C"/>
</dbReference>
<evidence type="ECO:0000259" key="6">
    <source>
        <dbReference type="PROSITE" id="PS51329"/>
    </source>
</evidence>
<comment type="subcellular location">
    <subcellularLocation>
        <location evidence="1">Cell membrane</location>
        <topology evidence="1">Peripheral membrane protein</topology>
    </subcellularLocation>
</comment>
<dbReference type="InterPro" id="IPR053950">
    <property type="entry name" value="CAP_N"/>
</dbReference>
<dbReference type="Pfam" id="PF21938">
    <property type="entry name" value="CAP_N"/>
    <property type="match status" value="1"/>
</dbReference>
<dbReference type="GO" id="GO:0005737">
    <property type="term" value="C:cytoplasm"/>
    <property type="evidence" value="ECO:0007669"/>
    <property type="project" value="TreeGrafter"/>
</dbReference>
<dbReference type="SMART" id="SM00673">
    <property type="entry name" value="CARP"/>
    <property type="match status" value="2"/>
</dbReference>
<dbReference type="OMA" id="LTWSKTX"/>
<dbReference type="Gene3D" id="2.160.20.70">
    <property type="match status" value="1"/>
</dbReference>
<dbReference type="GO" id="GO:0008179">
    <property type="term" value="F:adenylate cyclase binding"/>
    <property type="evidence" value="ECO:0007669"/>
    <property type="project" value="TreeGrafter"/>
</dbReference>
<dbReference type="SUPFAM" id="SSF101278">
    <property type="entry name" value="N-terminal domain of adenylylcyclase associated protein, CAP"/>
    <property type="match status" value="1"/>
</dbReference>
<dbReference type="InterPro" id="IPR013912">
    <property type="entry name" value="Adenylate_cyclase-assoc_CAP_C"/>
</dbReference>
<accession>A0A7I5E5N0</accession>
<dbReference type="InterPro" id="IPR001837">
    <property type="entry name" value="Adenylate_cyclase-assoc_CAP"/>
</dbReference>
<dbReference type="Pfam" id="PF08603">
    <property type="entry name" value="CAP_C"/>
    <property type="match status" value="1"/>
</dbReference>
<keyword evidence="7" id="KW-1185">Reference proteome</keyword>
<evidence type="ECO:0000256" key="3">
    <source>
        <dbReference type="ARBA" id="ARBA00022475"/>
    </source>
</evidence>
<feature type="domain" description="C-CAP/cofactor C-like" evidence="6">
    <location>
        <begin position="325"/>
        <end position="460"/>
    </location>
</feature>
<dbReference type="GO" id="GO:0019933">
    <property type="term" value="P:cAMP-mediated signaling"/>
    <property type="evidence" value="ECO:0007669"/>
    <property type="project" value="TreeGrafter"/>
</dbReference>
<dbReference type="InterPro" id="IPR036223">
    <property type="entry name" value="CAP_C_sf"/>
</dbReference>
<feature type="region of interest" description="Disordered" evidence="5">
    <location>
        <begin position="288"/>
        <end position="323"/>
    </location>
</feature>
<evidence type="ECO:0000256" key="2">
    <source>
        <dbReference type="ARBA" id="ARBA00007659"/>
    </source>
</evidence>
<dbReference type="SUPFAM" id="SSF69340">
    <property type="entry name" value="C-terminal domain of adenylylcyclase associated protein"/>
    <property type="match status" value="1"/>
</dbReference>
<proteinExistence type="inferred from homology"/>
<evidence type="ECO:0000256" key="1">
    <source>
        <dbReference type="ARBA" id="ARBA00004202"/>
    </source>
</evidence>
<dbReference type="GO" id="GO:0003779">
    <property type="term" value="F:actin binding"/>
    <property type="evidence" value="ECO:0007669"/>
    <property type="project" value="InterPro"/>
</dbReference>
<dbReference type="GO" id="GO:0000902">
    <property type="term" value="P:cell morphogenesis"/>
    <property type="evidence" value="ECO:0007669"/>
    <property type="project" value="TreeGrafter"/>
</dbReference>
<protein>
    <submittedName>
        <fullName evidence="8">C-CAP/cofactor C-like domain-containing protein</fullName>
    </submittedName>
</protein>
<evidence type="ECO:0000256" key="5">
    <source>
        <dbReference type="SAM" id="MobiDB-lite"/>
    </source>
</evidence>
<evidence type="ECO:0000256" key="4">
    <source>
        <dbReference type="ARBA" id="ARBA00023136"/>
    </source>
</evidence>
<feature type="region of interest" description="Disordered" evidence="5">
    <location>
        <begin position="209"/>
        <end position="252"/>
    </location>
</feature>
<dbReference type="OrthoDB" id="1601at2759"/>
<dbReference type="PROSITE" id="PS51329">
    <property type="entry name" value="C_CAP_COFACTOR_C"/>
    <property type="match status" value="1"/>
</dbReference>
<dbReference type="InterPro" id="IPR006599">
    <property type="entry name" value="CARP_motif"/>
</dbReference>
<dbReference type="AlphaFoldDB" id="A0A7I5E5N0"/>
<keyword evidence="3" id="KW-1003">Cell membrane</keyword>
<dbReference type="InterPro" id="IPR036222">
    <property type="entry name" value="CAP_N_sf"/>
</dbReference>
<evidence type="ECO:0000313" key="7">
    <source>
        <dbReference type="Proteomes" id="UP000025227"/>
    </source>
</evidence>
<dbReference type="Proteomes" id="UP000025227">
    <property type="component" value="Unplaced"/>
</dbReference>
<dbReference type="GO" id="GO:0007015">
    <property type="term" value="P:actin filament organization"/>
    <property type="evidence" value="ECO:0007669"/>
    <property type="project" value="TreeGrafter"/>
</dbReference>
<dbReference type="WBParaSite" id="HCON_00012530-00001">
    <property type="protein sequence ID" value="HCON_00012530-00001"/>
    <property type="gene ID" value="HCON_00012530"/>
</dbReference>
<dbReference type="GO" id="GO:0005886">
    <property type="term" value="C:plasma membrane"/>
    <property type="evidence" value="ECO:0007669"/>
    <property type="project" value="UniProtKB-SubCell"/>
</dbReference>
<dbReference type="InterPro" id="IPR016098">
    <property type="entry name" value="CAP/MinC_C"/>
</dbReference>
<dbReference type="PANTHER" id="PTHR10652:SF0">
    <property type="entry name" value="ADENYLYL CYCLASE-ASSOCIATED PROTEIN"/>
    <property type="match status" value="1"/>
</dbReference>
<sequence>MQQLEKVVSRLETVAAKLENLGQGKPQLAPKPANLIGAPSTQVPPHVRAYDVALGDTIENWSTISDQIGGDVKIMREQVTAVLNDLRFFLWTAAGRVEPSVDEIQKLFSPMVDHISEINKFKDSRRQAPQFNQLCAVAEGIPAVGWVLVKKTPAAHVKEMLDSSMFYINRVLKEFKEGDQKNVEWARLWRSLLEAMQLFVRQTHTTGLVWNSSPGCSPPPSDDRSTMSRGVTGAPAPPPPPPPPPGLFSADNVTTSDAAKAALFAEINKGEAITAGLRKVTADMQTHKNPALRKHTPEPPVSHGGNRMSHEHPPSTTATVSSSRAPCLELKGGKQWNVEFMVNDPNVVVNVTDKKQTVYIYKCEGSMIAVKGKANSITLDSCRKTSVVFDGVVGQCETINCQRIEIQTLGEMPTISIQKTDGCQVYLSEASTNAEIVTSKSSEMNVLIPKGNGDYIELPIPEQFKTTYDGSKLVTCVSDTF</sequence>
<keyword evidence="4" id="KW-0472">Membrane</keyword>
<comment type="similarity">
    <text evidence="2">Belongs to the CAP family.</text>
</comment>
<name>A0A7I5E5N0_HAECO</name>
<organism evidence="7 8">
    <name type="scientific">Haemonchus contortus</name>
    <name type="common">Barber pole worm</name>
    <dbReference type="NCBI Taxonomy" id="6289"/>
    <lineage>
        <taxon>Eukaryota</taxon>
        <taxon>Metazoa</taxon>
        <taxon>Ecdysozoa</taxon>
        <taxon>Nematoda</taxon>
        <taxon>Chromadorea</taxon>
        <taxon>Rhabditida</taxon>
        <taxon>Rhabditina</taxon>
        <taxon>Rhabditomorpha</taxon>
        <taxon>Strongyloidea</taxon>
        <taxon>Trichostrongylidae</taxon>
        <taxon>Haemonchus</taxon>
    </lineage>
</organism>
<dbReference type="FunFam" id="2.160.20.70:FF:000001">
    <property type="entry name" value="Adenylyl cyclase-associated protein"/>
    <property type="match status" value="1"/>
</dbReference>